<evidence type="ECO:0000256" key="6">
    <source>
        <dbReference type="RuleBase" id="RU365002"/>
    </source>
</evidence>
<comment type="similarity">
    <text evidence="2 6">Belongs to the QNG1 protein family.</text>
</comment>
<dbReference type="InterPro" id="IPR019438">
    <property type="entry name" value="Q_salvage"/>
</dbReference>
<dbReference type="AlphaFoldDB" id="A0A9P1IKW9"/>
<proteinExistence type="inferred from homology"/>
<evidence type="ECO:0000256" key="5">
    <source>
        <dbReference type="ARBA" id="ARBA00048204"/>
    </source>
</evidence>
<dbReference type="EMBL" id="CANHGI010000004">
    <property type="protein sequence ID" value="CAI5447467.1"/>
    <property type="molecule type" value="Genomic_DNA"/>
</dbReference>
<organism evidence="7 8">
    <name type="scientific">Caenorhabditis angaria</name>
    <dbReference type="NCBI Taxonomy" id="860376"/>
    <lineage>
        <taxon>Eukaryota</taxon>
        <taxon>Metazoa</taxon>
        <taxon>Ecdysozoa</taxon>
        <taxon>Nematoda</taxon>
        <taxon>Chromadorea</taxon>
        <taxon>Rhabditida</taxon>
        <taxon>Rhabditina</taxon>
        <taxon>Rhabditomorpha</taxon>
        <taxon>Rhabditoidea</taxon>
        <taxon>Rhabditidae</taxon>
        <taxon>Peloderinae</taxon>
        <taxon>Caenorhabditis</taxon>
    </lineage>
</organism>
<dbReference type="GO" id="GO:0006400">
    <property type="term" value="P:tRNA modification"/>
    <property type="evidence" value="ECO:0007669"/>
    <property type="project" value="TreeGrafter"/>
</dbReference>
<reference evidence="7" key="1">
    <citation type="submission" date="2022-11" db="EMBL/GenBank/DDBJ databases">
        <authorList>
            <person name="Kikuchi T."/>
        </authorList>
    </citation>
    <scope>NUCLEOTIDE SEQUENCE</scope>
    <source>
        <strain evidence="7">PS1010</strain>
    </source>
</reference>
<evidence type="ECO:0000256" key="2">
    <source>
        <dbReference type="ARBA" id="ARBA00035119"/>
    </source>
</evidence>
<comment type="caution">
    <text evidence="7">The sequence shown here is derived from an EMBL/GenBank/DDBJ whole genome shotgun (WGS) entry which is preliminary data.</text>
</comment>
<evidence type="ECO:0000256" key="4">
    <source>
        <dbReference type="ARBA" id="ARBA00035393"/>
    </source>
</evidence>
<dbReference type="PANTHER" id="PTHR21314">
    <property type="entry name" value="QUEUOSINE 5'-PHOSPHATE N-GLYCOSYLASE_HYDROLASE-RELATED"/>
    <property type="match status" value="1"/>
</dbReference>
<protein>
    <recommendedName>
        <fullName evidence="3 6">Queuosine 5'-phosphate N-glycosylase/hydrolase</fullName>
        <ecNumber evidence="6">3.2.2.-</ecNumber>
    </recommendedName>
    <alternativeName>
        <fullName evidence="4 6">Queuosine-nucleotide N-glycosylase/hydrolase</fullName>
    </alternativeName>
</protein>
<sequence>MFADYRVPQALAFLGALEYSQNLLEKLGEGKRLENGSEPEVELRAASIAVCDEIVDEMDRLRSEDSEFIGTRKVPAMEVDVYVWVYRRTHAEEVEKKIPFHRTRCIYY</sequence>
<comment type="function">
    <text evidence="6">Catalyzes the hydrolysis of queuosine 5'-phosphate, releasing the nucleobase queuine (q). Is required for salvage of queuine from exogenous queuosine (Q) that is imported and then converted to queuosine 5'-phosphate intracellularly.</text>
</comment>
<evidence type="ECO:0000313" key="8">
    <source>
        <dbReference type="Proteomes" id="UP001152747"/>
    </source>
</evidence>
<dbReference type="PANTHER" id="PTHR21314:SF0">
    <property type="entry name" value="QUEUOSINE 5'-PHOSPHATE N-GLYCOSYLASE_HYDROLASE"/>
    <property type="match status" value="1"/>
</dbReference>
<evidence type="ECO:0000313" key="7">
    <source>
        <dbReference type="EMBL" id="CAI5447467.1"/>
    </source>
</evidence>
<gene>
    <name evidence="7" type="ORF">CAMP_LOCUS10104</name>
</gene>
<dbReference type="Pfam" id="PF10343">
    <property type="entry name" value="Q_salvage"/>
    <property type="match status" value="1"/>
</dbReference>
<evidence type="ECO:0000256" key="1">
    <source>
        <dbReference type="ARBA" id="ARBA00022801"/>
    </source>
</evidence>
<dbReference type="GO" id="GO:0016787">
    <property type="term" value="F:hydrolase activity"/>
    <property type="evidence" value="ECO:0007669"/>
    <property type="project" value="UniProtKB-KW"/>
</dbReference>
<name>A0A9P1IKW9_9PELO</name>
<dbReference type="OrthoDB" id="10249667at2759"/>
<keyword evidence="1 6" id="KW-0378">Hydrolase</keyword>
<dbReference type="Proteomes" id="UP001152747">
    <property type="component" value="Unassembled WGS sequence"/>
</dbReference>
<accession>A0A9P1IKW9</accession>
<comment type="catalytic activity">
    <reaction evidence="5 6">
        <text>queuosine 5'-phosphate + H2O = queuine + D-ribose 5-phosphate</text>
        <dbReference type="Rhea" id="RHEA:75387"/>
        <dbReference type="ChEBI" id="CHEBI:15377"/>
        <dbReference type="ChEBI" id="CHEBI:17433"/>
        <dbReference type="ChEBI" id="CHEBI:78346"/>
        <dbReference type="ChEBI" id="CHEBI:194371"/>
    </reaction>
    <physiologicalReaction direction="left-to-right" evidence="5 6">
        <dbReference type="Rhea" id="RHEA:75388"/>
    </physiologicalReaction>
</comment>
<keyword evidence="8" id="KW-1185">Reference proteome</keyword>
<dbReference type="EC" id="3.2.2.-" evidence="6"/>
<evidence type="ECO:0000256" key="3">
    <source>
        <dbReference type="ARBA" id="ARBA00035306"/>
    </source>
</evidence>